<comment type="caution">
    <text evidence="2">The sequence shown here is derived from an EMBL/GenBank/DDBJ whole genome shotgun (WGS) entry which is preliminary data.</text>
</comment>
<dbReference type="PANTHER" id="PTHR30619">
    <property type="entry name" value="DNA INTERNALIZATION/COMPETENCE PROTEIN COMEC/REC2"/>
    <property type="match status" value="1"/>
</dbReference>
<feature type="non-terminal residue" evidence="2">
    <location>
        <position position="1"/>
    </location>
</feature>
<sequence>VGQGSASIVTRNGRAVIIDTGASFSERGSYAESVLLPFIQQHGLTVDLLIISHGDNDHAGGLEVLKRTYPELTMLSPDSGCESGMQWMWQGL</sequence>
<gene>
    <name evidence="2" type="ORF">NLF92_12805</name>
</gene>
<dbReference type="Pfam" id="PF00753">
    <property type="entry name" value="Lactamase_B"/>
    <property type="match status" value="1"/>
</dbReference>
<feature type="domain" description="Metallo-beta-lactamase" evidence="1">
    <location>
        <begin position="2"/>
        <end position="90"/>
    </location>
</feature>
<protein>
    <submittedName>
        <fullName evidence="2">MBL fold metallo-hydrolase</fullName>
    </submittedName>
</protein>
<dbReference type="Gene3D" id="3.60.15.10">
    <property type="entry name" value="Ribonuclease Z/Hydroxyacylglutathione hydrolase-like"/>
    <property type="match status" value="1"/>
</dbReference>
<dbReference type="Proteomes" id="UP001165413">
    <property type="component" value="Unassembled WGS sequence"/>
</dbReference>
<dbReference type="PANTHER" id="PTHR30619:SF1">
    <property type="entry name" value="RECOMBINATION PROTEIN 2"/>
    <property type="match status" value="1"/>
</dbReference>
<organism evidence="2 3">
    <name type="scientific">Opacimonas viscosa</name>
    <dbReference type="NCBI Taxonomy" id="2961944"/>
    <lineage>
        <taxon>Bacteria</taxon>
        <taxon>Pseudomonadati</taxon>
        <taxon>Pseudomonadota</taxon>
        <taxon>Gammaproteobacteria</taxon>
        <taxon>Alteromonadales</taxon>
        <taxon>Alteromonadaceae</taxon>
        <taxon>Opacimonas</taxon>
    </lineage>
</organism>
<accession>A0AA41X4T6</accession>
<dbReference type="InterPro" id="IPR036866">
    <property type="entry name" value="RibonucZ/Hydroxyglut_hydro"/>
</dbReference>
<keyword evidence="3" id="KW-1185">Reference proteome</keyword>
<proteinExistence type="predicted"/>
<evidence type="ECO:0000313" key="2">
    <source>
        <dbReference type="EMBL" id="MCP3429812.1"/>
    </source>
</evidence>
<dbReference type="SUPFAM" id="SSF56281">
    <property type="entry name" value="Metallo-hydrolase/oxidoreductase"/>
    <property type="match status" value="1"/>
</dbReference>
<feature type="non-terminal residue" evidence="2">
    <location>
        <position position="92"/>
    </location>
</feature>
<dbReference type="EMBL" id="JANATA010000090">
    <property type="protein sequence ID" value="MCP3429812.1"/>
    <property type="molecule type" value="Genomic_DNA"/>
</dbReference>
<dbReference type="InterPro" id="IPR052159">
    <property type="entry name" value="Competence_DNA_uptake"/>
</dbReference>
<dbReference type="InterPro" id="IPR001279">
    <property type="entry name" value="Metallo-B-lactamas"/>
</dbReference>
<dbReference type="AlphaFoldDB" id="A0AA41X4T6"/>
<evidence type="ECO:0000259" key="1">
    <source>
        <dbReference type="Pfam" id="PF00753"/>
    </source>
</evidence>
<name>A0AA41X4T6_9ALTE</name>
<reference evidence="2" key="1">
    <citation type="submission" date="2022-07" db="EMBL/GenBank/DDBJ databases">
        <title>Characterization of the Novel Bacterium Alteromonas immobilis LMIT006 and Alteromonas gregis LMIT007.</title>
        <authorList>
            <person name="Lin X."/>
        </authorList>
    </citation>
    <scope>NUCLEOTIDE SEQUENCE</scope>
    <source>
        <strain evidence="2">LMIT007</strain>
    </source>
</reference>
<dbReference type="RefSeq" id="WP_254102593.1">
    <property type="nucleotide sequence ID" value="NZ_JANATA010000090.1"/>
</dbReference>
<evidence type="ECO:0000313" key="3">
    <source>
        <dbReference type="Proteomes" id="UP001165413"/>
    </source>
</evidence>